<name>A0ACB6ZNZ5_THEGA</name>
<dbReference type="Proteomes" id="UP000886501">
    <property type="component" value="Unassembled WGS sequence"/>
</dbReference>
<keyword evidence="2" id="KW-1185">Reference proteome</keyword>
<organism evidence="1 2">
    <name type="scientific">Thelephora ganbajun</name>
    <name type="common">Ganba fungus</name>
    <dbReference type="NCBI Taxonomy" id="370292"/>
    <lineage>
        <taxon>Eukaryota</taxon>
        <taxon>Fungi</taxon>
        <taxon>Dikarya</taxon>
        <taxon>Basidiomycota</taxon>
        <taxon>Agaricomycotina</taxon>
        <taxon>Agaricomycetes</taxon>
        <taxon>Thelephorales</taxon>
        <taxon>Thelephoraceae</taxon>
        <taxon>Thelephora</taxon>
    </lineage>
</organism>
<proteinExistence type="predicted"/>
<protein>
    <submittedName>
        <fullName evidence="1">Uncharacterized protein</fullName>
    </submittedName>
</protein>
<reference evidence="1" key="1">
    <citation type="submission" date="2019-10" db="EMBL/GenBank/DDBJ databases">
        <authorList>
            <consortium name="DOE Joint Genome Institute"/>
            <person name="Kuo A."/>
            <person name="Miyauchi S."/>
            <person name="Kiss E."/>
            <person name="Drula E."/>
            <person name="Kohler A."/>
            <person name="Sanchez-Garcia M."/>
            <person name="Andreopoulos B."/>
            <person name="Barry K.W."/>
            <person name="Bonito G."/>
            <person name="Buee M."/>
            <person name="Carver A."/>
            <person name="Chen C."/>
            <person name="Cichocki N."/>
            <person name="Clum A."/>
            <person name="Culley D."/>
            <person name="Crous P.W."/>
            <person name="Fauchery L."/>
            <person name="Girlanda M."/>
            <person name="Hayes R."/>
            <person name="Keri Z."/>
            <person name="Labutti K."/>
            <person name="Lipzen A."/>
            <person name="Lombard V."/>
            <person name="Magnuson J."/>
            <person name="Maillard F."/>
            <person name="Morin E."/>
            <person name="Murat C."/>
            <person name="Nolan M."/>
            <person name="Ohm R."/>
            <person name="Pangilinan J."/>
            <person name="Pereira M."/>
            <person name="Perotto S."/>
            <person name="Peter M."/>
            <person name="Riley R."/>
            <person name="Sitrit Y."/>
            <person name="Stielow B."/>
            <person name="Szollosi G."/>
            <person name="Zifcakova L."/>
            <person name="Stursova M."/>
            <person name="Spatafora J.W."/>
            <person name="Tedersoo L."/>
            <person name="Vaario L.-M."/>
            <person name="Yamada A."/>
            <person name="Yan M."/>
            <person name="Wang P."/>
            <person name="Xu J."/>
            <person name="Bruns T."/>
            <person name="Baldrian P."/>
            <person name="Vilgalys R."/>
            <person name="Henrissat B."/>
            <person name="Grigoriev I.V."/>
            <person name="Hibbett D."/>
            <person name="Nagy L.G."/>
            <person name="Martin F.M."/>
        </authorList>
    </citation>
    <scope>NUCLEOTIDE SEQUENCE</scope>
    <source>
        <strain evidence="1">P2</strain>
    </source>
</reference>
<sequence>MGLPSPTHFSPPYGKDPRAHRFISSDGAALSKAHKALYSTTRRAQDRLHWAYNPDNDERIKSALWWIHIMSEGVGGLGLQKFLETHRRGALFVNADYAPPQSPHEPAFDWVTIDQLGDTLDKILQESVALYDPARQVVVFIFLLSKSGNSMAIWRRKIPVPEILQTTYKGDIAETKAGLQPSYPVYVEESVVGSSSCLRRRSCFFSGYHRGCHRKSNPGIWDHHLVGS</sequence>
<reference evidence="1" key="2">
    <citation type="journal article" date="2020" name="Nat. Commun.">
        <title>Large-scale genome sequencing of mycorrhizal fungi provides insights into the early evolution of symbiotic traits.</title>
        <authorList>
            <person name="Miyauchi S."/>
            <person name="Kiss E."/>
            <person name="Kuo A."/>
            <person name="Drula E."/>
            <person name="Kohler A."/>
            <person name="Sanchez-Garcia M."/>
            <person name="Morin E."/>
            <person name="Andreopoulos B."/>
            <person name="Barry K.W."/>
            <person name="Bonito G."/>
            <person name="Buee M."/>
            <person name="Carver A."/>
            <person name="Chen C."/>
            <person name="Cichocki N."/>
            <person name="Clum A."/>
            <person name="Culley D."/>
            <person name="Crous P.W."/>
            <person name="Fauchery L."/>
            <person name="Girlanda M."/>
            <person name="Hayes R.D."/>
            <person name="Keri Z."/>
            <person name="LaButti K."/>
            <person name="Lipzen A."/>
            <person name="Lombard V."/>
            <person name="Magnuson J."/>
            <person name="Maillard F."/>
            <person name="Murat C."/>
            <person name="Nolan M."/>
            <person name="Ohm R.A."/>
            <person name="Pangilinan J."/>
            <person name="Pereira M.F."/>
            <person name="Perotto S."/>
            <person name="Peter M."/>
            <person name="Pfister S."/>
            <person name="Riley R."/>
            <person name="Sitrit Y."/>
            <person name="Stielow J.B."/>
            <person name="Szollosi G."/>
            <person name="Zifcakova L."/>
            <person name="Stursova M."/>
            <person name="Spatafora J.W."/>
            <person name="Tedersoo L."/>
            <person name="Vaario L.M."/>
            <person name="Yamada A."/>
            <person name="Yan M."/>
            <person name="Wang P."/>
            <person name="Xu J."/>
            <person name="Bruns T."/>
            <person name="Baldrian P."/>
            <person name="Vilgalys R."/>
            <person name="Dunand C."/>
            <person name="Henrissat B."/>
            <person name="Grigoriev I.V."/>
            <person name="Hibbett D."/>
            <person name="Nagy L.G."/>
            <person name="Martin F.M."/>
        </authorList>
    </citation>
    <scope>NUCLEOTIDE SEQUENCE</scope>
    <source>
        <strain evidence="1">P2</strain>
    </source>
</reference>
<gene>
    <name evidence="1" type="ORF">BDM02DRAFT_3212997</name>
</gene>
<dbReference type="EMBL" id="MU117978">
    <property type="protein sequence ID" value="KAF9651053.1"/>
    <property type="molecule type" value="Genomic_DNA"/>
</dbReference>
<comment type="caution">
    <text evidence="1">The sequence shown here is derived from an EMBL/GenBank/DDBJ whole genome shotgun (WGS) entry which is preliminary data.</text>
</comment>
<accession>A0ACB6ZNZ5</accession>
<evidence type="ECO:0000313" key="2">
    <source>
        <dbReference type="Proteomes" id="UP000886501"/>
    </source>
</evidence>
<evidence type="ECO:0000313" key="1">
    <source>
        <dbReference type="EMBL" id="KAF9651053.1"/>
    </source>
</evidence>